<dbReference type="Proteomes" id="UP000194265">
    <property type="component" value="Chromosome"/>
</dbReference>
<dbReference type="STRING" id="1660074.CVIC8964_0971"/>
<dbReference type="GO" id="GO:0000287">
    <property type="term" value="F:magnesium ion binding"/>
    <property type="evidence" value="ECO:0007669"/>
    <property type="project" value="InterPro"/>
</dbReference>
<name>A0A1X9T1N4_9BACT</name>
<dbReference type="Pfam" id="PF05866">
    <property type="entry name" value="RusA"/>
    <property type="match status" value="1"/>
</dbReference>
<dbReference type="EMBL" id="CP018791">
    <property type="protein sequence ID" value="ARR02381.1"/>
    <property type="molecule type" value="Genomic_DNA"/>
</dbReference>
<accession>A0A1X9T1N4</accession>
<dbReference type="GO" id="GO:0006281">
    <property type="term" value="P:DNA repair"/>
    <property type="evidence" value="ECO:0007669"/>
    <property type="project" value="InterPro"/>
</dbReference>
<dbReference type="InterPro" id="IPR008822">
    <property type="entry name" value="Endonuclease_RusA-like"/>
</dbReference>
<dbReference type="AlphaFoldDB" id="A0A1X9T1N4"/>
<protein>
    <submittedName>
        <fullName evidence="2">RusA domain protein</fullName>
    </submittedName>
</protein>
<sequence>MKQKIVYNGKPASINNKKDNAKTLYQKNLRATALEQNAFMMDTDIYVDILWKQNSPADIDNIIKYTLDALKGICYTDDRAIVWLKIHKQQSNQEQLIITLKSKFILSKFLKKLIYKIIAKPLMNYIQSNFKDIIDDEKNNQKNTQIQPKPKANLKQNPAIKPKNSNNKITQIQITKAQNQEDEIENLIKTTLKIDKDHMQISYNLKQTELKIYIIISSSLSKKERKGIMNYSNIKLMELKKQLNLPKLSIHYGSIPLKSKSIKL</sequence>
<reference evidence="2 3" key="1">
    <citation type="journal article" date="2017" name="Genome Biol. Evol.">
        <title>Comparative Genomic Analysis Identifies a Campylobacter Clade Deficient in Selenium Metabolism.</title>
        <authorList>
            <person name="Miller W.G."/>
            <person name="Yee E."/>
            <person name="Lopes B.S."/>
            <person name="Chapman M.H."/>
            <person name="Huynh S."/>
            <person name="Bono J.L."/>
            <person name="Parker C.T."/>
            <person name="Strachan N.J.C."/>
            <person name="Forbes K.J."/>
        </authorList>
    </citation>
    <scope>NUCLEOTIDE SEQUENCE [LARGE SCALE GENOMIC DNA]</scope>
    <source>
        <strain evidence="2 3">RM8964</strain>
    </source>
</reference>
<dbReference type="InterPro" id="IPR036614">
    <property type="entry name" value="RusA-like_sf"/>
</dbReference>
<dbReference type="GO" id="GO:0006310">
    <property type="term" value="P:DNA recombination"/>
    <property type="evidence" value="ECO:0007669"/>
    <property type="project" value="InterPro"/>
</dbReference>
<evidence type="ECO:0000313" key="3">
    <source>
        <dbReference type="Proteomes" id="UP000194265"/>
    </source>
</evidence>
<evidence type="ECO:0000313" key="2">
    <source>
        <dbReference type="EMBL" id="ARR02381.1"/>
    </source>
</evidence>
<evidence type="ECO:0000256" key="1">
    <source>
        <dbReference type="SAM" id="MobiDB-lite"/>
    </source>
</evidence>
<gene>
    <name evidence="2" type="ORF">CVIC8964_0971</name>
</gene>
<dbReference type="RefSeq" id="WP_086333761.1">
    <property type="nucleotide sequence ID" value="NZ_CP018791.1"/>
</dbReference>
<dbReference type="SUPFAM" id="SSF103084">
    <property type="entry name" value="Holliday junction resolvase RusA"/>
    <property type="match status" value="1"/>
</dbReference>
<dbReference type="OrthoDB" id="959793at2"/>
<organism evidence="2 3">
    <name type="scientific">Campylobacter vicugnae</name>
    <dbReference type="NCBI Taxonomy" id="1660076"/>
    <lineage>
        <taxon>Bacteria</taxon>
        <taxon>Pseudomonadati</taxon>
        <taxon>Campylobacterota</taxon>
        <taxon>Epsilonproteobacteria</taxon>
        <taxon>Campylobacterales</taxon>
        <taxon>Campylobacteraceae</taxon>
        <taxon>Campylobacter</taxon>
    </lineage>
</organism>
<proteinExistence type="predicted"/>
<feature type="region of interest" description="Disordered" evidence="1">
    <location>
        <begin position="142"/>
        <end position="162"/>
    </location>
</feature>
<dbReference type="Gene3D" id="3.30.1330.70">
    <property type="entry name" value="Holliday junction resolvase RusA"/>
    <property type="match status" value="1"/>
</dbReference>